<gene>
    <name evidence="13" type="ORF">S40285_04698</name>
</gene>
<keyword evidence="3 9" id="KW-0378">Hydrolase</keyword>
<evidence type="ECO:0000256" key="5">
    <source>
        <dbReference type="ARBA" id="ARBA00023277"/>
    </source>
</evidence>
<dbReference type="GO" id="GO:0030245">
    <property type="term" value="P:cellulose catabolic process"/>
    <property type="evidence" value="ECO:0007669"/>
    <property type="project" value="UniProtKB-KW"/>
</dbReference>
<dbReference type="Pfam" id="PF00150">
    <property type="entry name" value="Cellulase"/>
    <property type="match status" value="1"/>
</dbReference>
<evidence type="ECO:0000259" key="11">
    <source>
        <dbReference type="Pfam" id="PF00150"/>
    </source>
</evidence>
<feature type="chain" id="PRO_5001780044" description="Glycoside hydrolase family 5 domain-containing protein" evidence="10">
    <location>
        <begin position="20"/>
        <end position="566"/>
    </location>
</feature>
<dbReference type="GO" id="GO:0009986">
    <property type="term" value="C:cell surface"/>
    <property type="evidence" value="ECO:0007669"/>
    <property type="project" value="TreeGrafter"/>
</dbReference>
<dbReference type="Gene3D" id="2.60.40.10">
    <property type="entry name" value="Immunoglobulins"/>
    <property type="match status" value="1"/>
</dbReference>
<dbReference type="Pfam" id="PF03442">
    <property type="entry name" value="CBM_X2"/>
    <property type="match status" value="1"/>
</dbReference>
<keyword evidence="2 10" id="KW-0732">Signal</keyword>
<feature type="domain" description="Carbohydrate binding X2" evidence="12">
    <location>
        <begin position="366"/>
        <end position="449"/>
    </location>
</feature>
<dbReference type="InterPro" id="IPR016282">
    <property type="entry name" value="Glyco_hydro_5_endoGlcnase_B"/>
</dbReference>
<dbReference type="InterPro" id="IPR017853">
    <property type="entry name" value="GH"/>
</dbReference>
<dbReference type="SUPFAM" id="SSF51445">
    <property type="entry name" value="(Trans)glycosidases"/>
    <property type="match status" value="1"/>
</dbReference>
<accession>A0A084R314</accession>
<evidence type="ECO:0000313" key="13">
    <source>
        <dbReference type="EMBL" id="KFA70599.1"/>
    </source>
</evidence>
<protein>
    <recommendedName>
        <fullName evidence="15">Glycoside hydrolase family 5 domain-containing protein</fullName>
    </recommendedName>
</protein>
<organism evidence="13 14">
    <name type="scientific">Stachybotrys chlorohalonatus (strain IBT 40285)</name>
    <dbReference type="NCBI Taxonomy" id="1283841"/>
    <lineage>
        <taxon>Eukaryota</taxon>
        <taxon>Fungi</taxon>
        <taxon>Dikarya</taxon>
        <taxon>Ascomycota</taxon>
        <taxon>Pezizomycotina</taxon>
        <taxon>Sordariomycetes</taxon>
        <taxon>Hypocreomycetidae</taxon>
        <taxon>Hypocreales</taxon>
        <taxon>Stachybotryaceae</taxon>
        <taxon>Stachybotrys</taxon>
    </lineage>
</organism>
<comment type="similarity">
    <text evidence="1 9">Belongs to the glycosyl hydrolase 5 (cellulase A) family.</text>
</comment>
<dbReference type="UniPathway" id="UPA00164"/>
<evidence type="ECO:0000256" key="6">
    <source>
        <dbReference type="ARBA" id="ARBA00023295"/>
    </source>
</evidence>
<dbReference type="OMA" id="TVFTFEF"/>
<dbReference type="FunFam" id="3.20.20.80:FF:000152">
    <property type="entry name" value="Extracellular endoglucanase"/>
    <property type="match status" value="1"/>
</dbReference>
<keyword evidence="4" id="KW-0136">Cellulose degradation</keyword>
<dbReference type="STRING" id="1283841.A0A084R314"/>
<dbReference type="GO" id="GO:0008422">
    <property type="term" value="F:beta-glucosidase activity"/>
    <property type="evidence" value="ECO:0007669"/>
    <property type="project" value="TreeGrafter"/>
</dbReference>
<dbReference type="SUPFAM" id="SSF81296">
    <property type="entry name" value="E set domains"/>
    <property type="match status" value="1"/>
</dbReference>
<name>A0A084R314_STAC4</name>
<dbReference type="InterPro" id="IPR001547">
    <property type="entry name" value="Glyco_hydro_5"/>
</dbReference>
<dbReference type="InterPro" id="IPR014756">
    <property type="entry name" value="Ig_E-set"/>
</dbReference>
<dbReference type="GO" id="GO:0005576">
    <property type="term" value="C:extracellular region"/>
    <property type="evidence" value="ECO:0007669"/>
    <property type="project" value="TreeGrafter"/>
</dbReference>
<keyword evidence="6 9" id="KW-0326">Glycosidase</keyword>
<evidence type="ECO:0000256" key="9">
    <source>
        <dbReference type="RuleBase" id="RU361153"/>
    </source>
</evidence>
<feature type="signal peptide" evidence="10">
    <location>
        <begin position="1"/>
        <end position="19"/>
    </location>
</feature>
<dbReference type="PANTHER" id="PTHR31297:SF41">
    <property type="entry name" value="ENDOGLUCANASE, PUTATIVE (AFU_ORTHOLOGUE AFUA_5G01830)-RELATED"/>
    <property type="match status" value="1"/>
</dbReference>
<dbReference type="OrthoDB" id="412536at2759"/>
<dbReference type="Gene3D" id="3.20.20.80">
    <property type="entry name" value="Glycosidases"/>
    <property type="match status" value="1"/>
</dbReference>
<dbReference type="InterPro" id="IPR005102">
    <property type="entry name" value="Carbo-bd_X2"/>
</dbReference>
<sequence>MKSSTIAATVLAVASAGLAAPCNGSFGDISAADWIAASNPGWNLGNTLDAIPTEGSWNNPPVVAATFDAVKAAGFNSVRIPVTYTHHFLTEAPDYTVDPAWLQRVEDVIDMALDRELLVMTNVHHDSWEWADVSAPGADIPAIQDKFYKLWVQIATKLAHKSSFLAFESINEPPGTTAEHAADINQLNALFLDAIAEGGGYNTRRVVTLSGPNHDPVRTSQWFEPPADIVNPWALQFHYYSPYDFTFSAWGRTVWGSEADMAAVDYDFGVVRGNFTDVPLYIGEYDASPTNTESAARWRWFDHVGRVANDINAAVVVWDNGLDHLIRETGVWRDPSSIDILVETADEVVNSLPDSTVDTSASEQFSSAFIWNQVGQEITDVELPWLFNGNTLESITQDDGTTLVSGTDYTTSADAITFTAAFIGSHITATSEPGVYAHLTLSFSAGADILVRLVQWDTPVLESTSSTAVAGTDLRIPIEWQGLPQLATVRMIRADGTILFDDWTIWLGPLQQGRGTFDGQWAYEEDVVILRAATVNQVISGGQPTTFTFEFYPRVADNTVEYTLNV</sequence>
<keyword evidence="5" id="KW-0119">Carbohydrate metabolism</keyword>
<dbReference type="PIRSF" id="PIRSF001043">
    <property type="entry name" value="Endoglucanase_B"/>
    <property type="match status" value="1"/>
</dbReference>
<evidence type="ECO:0008006" key="15">
    <source>
        <dbReference type="Google" id="ProtNLM"/>
    </source>
</evidence>
<evidence type="ECO:0000256" key="3">
    <source>
        <dbReference type="ARBA" id="ARBA00022801"/>
    </source>
</evidence>
<evidence type="ECO:0000313" key="14">
    <source>
        <dbReference type="Proteomes" id="UP000028524"/>
    </source>
</evidence>
<evidence type="ECO:0000256" key="2">
    <source>
        <dbReference type="ARBA" id="ARBA00022729"/>
    </source>
</evidence>
<dbReference type="InterPro" id="IPR050386">
    <property type="entry name" value="Glycosyl_hydrolase_5"/>
</dbReference>
<keyword evidence="14" id="KW-1185">Reference proteome</keyword>
<reference evidence="13 14" key="1">
    <citation type="journal article" date="2014" name="BMC Genomics">
        <title>Comparative genome sequencing reveals chemotype-specific gene clusters in the toxigenic black mold Stachybotrys.</title>
        <authorList>
            <person name="Semeiks J."/>
            <person name="Borek D."/>
            <person name="Otwinowski Z."/>
            <person name="Grishin N.V."/>
        </authorList>
    </citation>
    <scope>NUCLEOTIDE SEQUENCE [LARGE SCALE GENOMIC DNA]</scope>
    <source>
        <strain evidence="13 14">IBT 40285</strain>
    </source>
</reference>
<dbReference type="GO" id="GO:0005978">
    <property type="term" value="P:glycogen biosynthetic process"/>
    <property type="evidence" value="ECO:0007669"/>
    <property type="project" value="UniProtKB-UniPathway"/>
</dbReference>
<evidence type="ECO:0000256" key="8">
    <source>
        <dbReference type="ARBA" id="ARBA00023326"/>
    </source>
</evidence>
<evidence type="ECO:0000256" key="7">
    <source>
        <dbReference type="ARBA" id="ARBA00023316"/>
    </source>
</evidence>
<dbReference type="AlphaFoldDB" id="A0A084R314"/>
<dbReference type="Proteomes" id="UP000028524">
    <property type="component" value="Unassembled WGS sequence"/>
</dbReference>
<dbReference type="GO" id="GO:0071555">
    <property type="term" value="P:cell wall organization"/>
    <property type="evidence" value="ECO:0007669"/>
    <property type="project" value="UniProtKB-KW"/>
</dbReference>
<evidence type="ECO:0000256" key="4">
    <source>
        <dbReference type="ARBA" id="ARBA00023001"/>
    </source>
</evidence>
<dbReference type="EMBL" id="KL659168">
    <property type="protein sequence ID" value="KFA70599.1"/>
    <property type="molecule type" value="Genomic_DNA"/>
</dbReference>
<dbReference type="InterPro" id="IPR013783">
    <property type="entry name" value="Ig-like_fold"/>
</dbReference>
<feature type="domain" description="Glycoside hydrolase family 5" evidence="11">
    <location>
        <begin position="52"/>
        <end position="321"/>
    </location>
</feature>
<evidence type="ECO:0000259" key="12">
    <source>
        <dbReference type="Pfam" id="PF03442"/>
    </source>
</evidence>
<dbReference type="HOGENOM" id="CLU_018668_0_0_1"/>
<keyword evidence="7" id="KW-0961">Cell wall biogenesis/degradation</keyword>
<dbReference type="SMR" id="A0A084R314"/>
<dbReference type="PANTHER" id="PTHR31297">
    <property type="entry name" value="GLUCAN ENDO-1,6-BETA-GLUCOSIDASE B"/>
    <property type="match status" value="1"/>
</dbReference>
<evidence type="ECO:0000256" key="1">
    <source>
        <dbReference type="ARBA" id="ARBA00005641"/>
    </source>
</evidence>
<dbReference type="InParanoid" id="A0A084R314"/>
<keyword evidence="8" id="KW-0624">Polysaccharide degradation</keyword>
<proteinExistence type="inferred from homology"/>
<evidence type="ECO:0000256" key="10">
    <source>
        <dbReference type="SAM" id="SignalP"/>
    </source>
</evidence>